<dbReference type="AlphaFoldDB" id="A0A4R4DU60"/>
<dbReference type="GO" id="GO:0005886">
    <property type="term" value="C:plasma membrane"/>
    <property type="evidence" value="ECO:0007669"/>
    <property type="project" value="UniProtKB-SubCell"/>
</dbReference>
<feature type="transmembrane region" description="Helical" evidence="12">
    <location>
        <begin position="94"/>
        <end position="119"/>
    </location>
</feature>
<feature type="transmembrane region" description="Helical" evidence="12">
    <location>
        <begin position="66"/>
        <end position="82"/>
    </location>
</feature>
<keyword evidence="8 12" id="KW-0472">Membrane</keyword>
<feature type="binding site" evidence="12">
    <location>
        <position position="74"/>
    </location>
    <ligand>
        <name>Na(+)</name>
        <dbReference type="ChEBI" id="CHEBI:29101"/>
        <note>structural</note>
    </ligand>
</feature>
<keyword evidence="14" id="KW-1185">Reference proteome</keyword>
<accession>A0A4R4DU60</accession>
<keyword evidence="7 12" id="KW-0406">Ion transport</keyword>
<comment type="similarity">
    <text evidence="10 12">Belongs to the fluoride channel Fluc/FEX (TC 1.A.43) family.</text>
</comment>
<dbReference type="InterPro" id="IPR003691">
    <property type="entry name" value="FluC"/>
</dbReference>
<keyword evidence="12" id="KW-0479">Metal-binding</keyword>
<dbReference type="PANTHER" id="PTHR28259:SF1">
    <property type="entry name" value="FLUORIDE EXPORT PROTEIN 1-RELATED"/>
    <property type="match status" value="1"/>
</dbReference>
<name>A0A4R4DU60_9PROT</name>
<comment type="catalytic activity">
    <reaction evidence="11">
        <text>fluoride(in) = fluoride(out)</text>
        <dbReference type="Rhea" id="RHEA:76159"/>
        <dbReference type="ChEBI" id="CHEBI:17051"/>
    </reaction>
    <physiologicalReaction direction="left-to-right" evidence="11">
        <dbReference type="Rhea" id="RHEA:76160"/>
    </physiologicalReaction>
</comment>
<comment type="function">
    <text evidence="12">Fluoride-specific ion channel. Important for reducing fluoride concentration in the cell, thus reducing its toxicity.</text>
</comment>
<evidence type="ECO:0000256" key="4">
    <source>
        <dbReference type="ARBA" id="ARBA00022692"/>
    </source>
</evidence>
<organism evidence="13 14">
    <name type="scientific">Roseicella aquatilis</name>
    <dbReference type="NCBI Taxonomy" id="2527868"/>
    <lineage>
        <taxon>Bacteria</taxon>
        <taxon>Pseudomonadati</taxon>
        <taxon>Pseudomonadota</taxon>
        <taxon>Alphaproteobacteria</taxon>
        <taxon>Acetobacterales</taxon>
        <taxon>Roseomonadaceae</taxon>
        <taxon>Roseicella</taxon>
    </lineage>
</organism>
<keyword evidence="5 12" id="KW-1133">Transmembrane helix</keyword>
<reference evidence="13 14" key="1">
    <citation type="submission" date="2019-03" db="EMBL/GenBank/DDBJ databases">
        <title>Paracraurococcus aquatilis NE82 genome sequence.</title>
        <authorList>
            <person name="Zhao Y."/>
            <person name="Du Z."/>
        </authorList>
    </citation>
    <scope>NUCLEOTIDE SEQUENCE [LARGE SCALE GENOMIC DNA]</scope>
    <source>
        <strain evidence="13 14">NE82</strain>
    </source>
</reference>
<dbReference type="Proteomes" id="UP000295023">
    <property type="component" value="Unassembled WGS sequence"/>
</dbReference>
<keyword evidence="4 12" id="KW-0812">Transmembrane</keyword>
<comment type="caution">
    <text evidence="13">The sequence shown here is derived from an EMBL/GenBank/DDBJ whole genome shotgun (WGS) entry which is preliminary data.</text>
</comment>
<keyword evidence="3" id="KW-0997">Cell inner membrane</keyword>
<evidence type="ECO:0000256" key="9">
    <source>
        <dbReference type="ARBA" id="ARBA00023303"/>
    </source>
</evidence>
<sequence length="126" mass="12706">MAPGWPALLLVAAGGALGSVLRFLVSTLLVELLGTAFPWGTLAVNVVGSAAIGLLGGLGVEGGMRLLLVTGLLGGFTTFSAFSLETGLLWQRAWWLAAVYVAASLALGLAAFALCYGLARSVVGEG</sequence>
<comment type="subcellular location">
    <subcellularLocation>
        <location evidence="1 12">Cell membrane</location>
        <topology evidence="1 12">Multi-pass membrane protein</topology>
    </subcellularLocation>
</comment>
<feature type="binding site" evidence="12">
    <location>
        <position position="77"/>
    </location>
    <ligand>
        <name>Na(+)</name>
        <dbReference type="ChEBI" id="CHEBI:29101"/>
        <note>structural</note>
    </ligand>
</feature>
<evidence type="ECO:0000256" key="10">
    <source>
        <dbReference type="ARBA" id="ARBA00035120"/>
    </source>
</evidence>
<evidence type="ECO:0000313" key="13">
    <source>
        <dbReference type="EMBL" id="TCZ65582.1"/>
    </source>
</evidence>
<evidence type="ECO:0000256" key="12">
    <source>
        <dbReference type="HAMAP-Rule" id="MF_00454"/>
    </source>
</evidence>
<evidence type="ECO:0000256" key="6">
    <source>
        <dbReference type="ARBA" id="ARBA00023053"/>
    </source>
</evidence>
<dbReference type="HAMAP" id="MF_00454">
    <property type="entry name" value="FluC"/>
    <property type="match status" value="1"/>
</dbReference>
<proteinExistence type="inferred from homology"/>
<evidence type="ECO:0000256" key="5">
    <source>
        <dbReference type="ARBA" id="ARBA00022989"/>
    </source>
</evidence>
<evidence type="ECO:0000256" key="11">
    <source>
        <dbReference type="ARBA" id="ARBA00035585"/>
    </source>
</evidence>
<dbReference type="PANTHER" id="PTHR28259">
    <property type="entry name" value="FLUORIDE EXPORT PROTEIN 1-RELATED"/>
    <property type="match status" value="1"/>
</dbReference>
<feature type="transmembrane region" description="Helical" evidence="12">
    <location>
        <begin position="38"/>
        <end position="59"/>
    </location>
</feature>
<protein>
    <recommendedName>
        <fullName evidence="12">Fluoride-specific ion channel FluC</fullName>
    </recommendedName>
</protein>
<evidence type="ECO:0000256" key="1">
    <source>
        <dbReference type="ARBA" id="ARBA00004651"/>
    </source>
</evidence>
<dbReference type="Pfam" id="PF02537">
    <property type="entry name" value="CRCB"/>
    <property type="match status" value="1"/>
</dbReference>
<evidence type="ECO:0000256" key="7">
    <source>
        <dbReference type="ARBA" id="ARBA00023065"/>
    </source>
</evidence>
<evidence type="ECO:0000256" key="8">
    <source>
        <dbReference type="ARBA" id="ARBA00023136"/>
    </source>
</evidence>
<dbReference type="GO" id="GO:0062054">
    <property type="term" value="F:fluoride channel activity"/>
    <property type="evidence" value="ECO:0007669"/>
    <property type="project" value="UniProtKB-UniRule"/>
</dbReference>
<keyword evidence="2 12" id="KW-1003">Cell membrane</keyword>
<keyword evidence="9 12" id="KW-0407">Ion channel</keyword>
<comment type="activity regulation">
    <text evidence="12">Na(+) is not transported, but it plays an essential structural role and its presence is essential for fluoride channel function.</text>
</comment>
<keyword evidence="6 12" id="KW-0915">Sodium</keyword>
<gene>
    <name evidence="12" type="primary">fluC</name>
    <name evidence="12" type="synonym">crcB</name>
    <name evidence="13" type="ORF">EXY23_04240</name>
</gene>
<dbReference type="EMBL" id="SKBM01000003">
    <property type="protein sequence ID" value="TCZ65582.1"/>
    <property type="molecule type" value="Genomic_DNA"/>
</dbReference>
<keyword evidence="12" id="KW-0813">Transport</keyword>
<evidence type="ECO:0000256" key="2">
    <source>
        <dbReference type="ARBA" id="ARBA00022475"/>
    </source>
</evidence>
<dbReference type="GO" id="GO:0046872">
    <property type="term" value="F:metal ion binding"/>
    <property type="evidence" value="ECO:0007669"/>
    <property type="project" value="UniProtKB-KW"/>
</dbReference>
<dbReference type="OrthoDB" id="9806299at2"/>
<evidence type="ECO:0000313" key="14">
    <source>
        <dbReference type="Proteomes" id="UP000295023"/>
    </source>
</evidence>
<dbReference type="GO" id="GO:0140114">
    <property type="term" value="P:cellular detoxification of fluoride"/>
    <property type="evidence" value="ECO:0007669"/>
    <property type="project" value="UniProtKB-UniRule"/>
</dbReference>
<evidence type="ECO:0000256" key="3">
    <source>
        <dbReference type="ARBA" id="ARBA00022519"/>
    </source>
</evidence>